<evidence type="ECO:0000313" key="3">
    <source>
        <dbReference type="EMBL" id="RNA42077.1"/>
    </source>
</evidence>
<reference evidence="3 4" key="1">
    <citation type="journal article" date="2018" name="Sci. Rep.">
        <title>Genomic signatures of local adaptation to the degree of environmental predictability in rotifers.</title>
        <authorList>
            <person name="Franch-Gras L."/>
            <person name="Hahn C."/>
            <person name="Garcia-Roger E.M."/>
            <person name="Carmona M.J."/>
            <person name="Serra M."/>
            <person name="Gomez A."/>
        </authorList>
    </citation>
    <scope>NUCLEOTIDE SEQUENCE [LARGE SCALE GENOMIC DNA]</scope>
    <source>
        <strain evidence="3">HYR1</strain>
    </source>
</reference>
<dbReference type="OrthoDB" id="10389056at2759"/>
<dbReference type="AlphaFoldDB" id="A0A3M7T2A9"/>
<dbReference type="Proteomes" id="UP000276133">
    <property type="component" value="Unassembled WGS sequence"/>
</dbReference>
<gene>
    <name evidence="3" type="ORF">BpHYR1_012578</name>
</gene>
<dbReference type="PROSITE" id="PS51419">
    <property type="entry name" value="RAB"/>
    <property type="match status" value="1"/>
</dbReference>
<dbReference type="GO" id="GO:0003924">
    <property type="term" value="F:GTPase activity"/>
    <property type="evidence" value="ECO:0007669"/>
    <property type="project" value="InterPro"/>
</dbReference>
<dbReference type="Gene3D" id="3.40.50.300">
    <property type="entry name" value="P-loop containing nucleotide triphosphate hydrolases"/>
    <property type="match status" value="1"/>
</dbReference>
<dbReference type="SMART" id="SM00175">
    <property type="entry name" value="RAB"/>
    <property type="match status" value="1"/>
</dbReference>
<sequence length="226" mass="26380">MLKASKRMLTEHQVIPTVNKYRTILVGDPYCGKSSYIQLLARKEKESGAPILISDDQNEFEFSVRSSTTNRAIFIVYDTANQEKFRSLTQSYYRRVECALLLFNKHNEDSLLNLNKWYCDIMNYSKNREKNFSIVIVCLITNDANDLNEESKVKISSIVENFQKEKEFVIGSCEIDLNKPNNLKEPFEIIHEHIQDSKFLISESQLIYNSNFYIKLEKNSKSKKCC</sequence>
<dbReference type="InterPro" id="IPR027417">
    <property type="entry name" value="P-loop_NTPase"/>
</dbReference>
<keyword evidence="1" id="KW-0547">Nucleotide-binding</keyword>
<accession>A0A3M7T2A9</accession>
<protein>
    <submittedName>
        <fullName evidence="3">Ras and EF-hand domain-containing-like isoform X2</fullName>
    </submittedName>
</protein>
<comment type="caution">
    <text evidence="3">The sequence shown here is derived from an EMBL/GenBank/DDBJ whole genome shotgun (WGS) entry which is preliminary data.</text>
</comment>
<dbReference type="Pfam" id="PF00071">
    <property type="entry name" value="Ras"/>
    <property type="match status" value="1"/>
</dbReference>
<dbReference type="InterPro" id="IPR050227">
    <property type="entry name" value="Rab"/>
</dbReference>
<dbReference type="EMBL" id="REGN01000415">
    <property type="protein sequence ID" value="RNA42077.1"/>
    <property type="molecule type" value="Genomic_DNA"/>
</dbReference>
<organism evidence="3 4">
    <name type="scientific">Brachionus plicatilis</name>
    <name type="common">Marine rotifer</name>
    <name type="synonym">Brachionus muelleri</name>
    <dbReference type="NCBI Taxonomy" id="10195"/>
    <lineage>
        <taxon>Eukaryota</taxon>
        <taxon>Metazoa</taxon>
        <taxon>Spiralia</taxon>
        <taxon>Gnathifera</taxon>
        <taxon>Rotifera</taxon>
        <taxon>Eurotatoria</taxon>
        <taxon>Monogononta</taxon>
        <taxon>Pseudotrocha</taxon>
        <taxon>Ploima</taxon>
        <taxon>Brachionidae</taxon>
        <taxon>Brachionus</taxon>
    </lineage>
</organism>
<keyword evidence="2" id="KW-0342">GTP-binding</keyword>
<dbReference type="SUPFAM" id="SSF52540">
    <property type="entry name" value="P-loop containing nucleoside triphosphate hydrolases"/>
    <property type="match status" value="1"/>
</dbReference>
<dbReference type="PANTHER" id="PTHR47977">
    <property type="entry name" value="RAS-RELATED PROTEIN RAB"/>
    <property type="match status" value="1"/>
</dbReference>
<evidence type="ECO:0000256" key="1">
    <source>
        <dbReference type="ARBA" id="ARBA00022741"/>
    </source>
</evidence>
<name>A0A3M7T2A9_BRAPC</name>
<proteinExistence type="predicted"/>
<dbReference type="InterPro" id="IPR001806">
    <property type="entry name" value="Small_GTPase"/>
</dbReference>
<dbReference type="GO" id="GO:0005525">
    <property type="term" value="F:GTP binding"/>
    <property type="evidence" value="ECO:0007669"/>
    <property type="project" value="UniProtKB-KW"/>
</dbReference>
<evidence type="ECO:0000256" key="2">
    <source>
        <dbReference type="ARBA" id="ARBA00023134"/>
    </source>
</evidence>
<dbReference type="STRING" id="10195.A0A3M7T2A9"/>
<keyword evidence="4" id="KW-1185">Reference proteome</keyword>
<evidence type="ECO:0000313" key="4">
    <source>
        <dbReference type="Proteomes" id="UP000276133"/>
    </source>
</evidence>